<dbReference type="EMBL" id="QSWH01000002">
    <property type="protein sequence ID" value="RRR23803.1"/>
    <property type="molecule type" value="Genomic_DNA"/>
</dbReference>
<dbReference type="OrthoDB" id="4793654at2"/>
<dbReference type="Proteomes" id="UP000254236">
    <property type="component" value="Chromosome"/>
</dbReference>
<evidence type="ECO:0000313" key="5">
    <source>
        <dbReference type="Proteomes" id="UP000282185"/>
    </source>
</evidence>
<dbReference type="Proteomes" id="UP000282185">
    <property type="component" value="Unassembled WGS sequence"/>
</dbReference>
<gene>
    <name evidence="2" type="ORF">DWV08_10880</name>
    <name evidence="3" type="ORF">DXU92_02630</name>
</gene>
<evidence type="ECO:0000256" key="1">
    <source>
        <dbReference type="SAM" id="MobiDB-lite"/>
    </source>
</evidence>
<protein>
    <submittedName>
        <fullName evidence="3">Uncharacterized protein</fullName>
    </submittedName>
</protein>
<dbReference type="RefSeq" id="WP_115413808.1">
    <property type="nucleotide sequence ID" value="NZ_CP031356.1"/>
</dbReference>
<dbReference type="KEGG" id="bsau:DWV08_10880"/>
<reference evidence="3 5" key="2">
    <citation type="submission" date="2018-08" db="EMBL/GenBank/DDBJ databases">
        <title>Brachybacterium saurashtrense DSM 23186.</title>
        <authorList>
            <person name="Li Y."/>
        </authorList>
    </citation>
    <scope>NUCLEOTIDE SEQUENCE [LARGE SCALE GENOMIC DNA]</scope>
    <source>
        <strain evidence="3 5">DSM 23186</strain>
    </source>
</reference>
<organism evidence="3 5">
    <name type="scientific">Brachybacterium saurashtrense</name>
    <dbReference type="NCBI Taxonomy" id="556288"/>
    <lineage>
        <taxon>Bacteria</taxon>
        <taxon>Bacillati</taxon>
        <taxon>Actinomycetota</taxon>
        <taxon>Actinomycetes</taxon>
        <taxon>Micrococcales</taxon>
        <taxon>Dermabacteraceae</taxon>
        <taxon>Brachybacterium</taxon>
    </lineage>
</organism>
<proteinExistence type="predicted"/>
<accession>A0A345YQ61</accession>
<keyword evidence="4" id="KW-1185">Reference proteome</keyword>
<evidence type="ECO:0000313" key="4">
    <source>
        <dbReference type="Proteomes" id="UP000254236"/>
    </source>
</evidence>
<name>A0A345YQ61_9MICO</name>
<evidence type="ECO:0000313" key="2">
    <source>
        <dbReference type="EMBL" id="AXK46063.1"/>
    </source>
</evidence>
<sequence>MSALPSDPSSAADSVPGQDETHHRVRQVLTAVLEELRARHPGLGEFQDHRPARDRSSGDSWQGLQTLCHVSALLVGRGLPDPAEAAGVIDAVHRAASAHGLHPRAENAGRGMTVVSWAGEEGDLLELVLGVRVAVRMVSAPFLPGSLAPVPSTSPAAVLSPRTPPPRLVR</sequence>
<dbReference type="EMBL" id="CP031356">
    <property type="protein sequence ID" value="AXK46063.1"/>
    <property type="molecule type" value="Genomic_DNA"/>
</dbReference>
<feature type="compositionally biased region" description="Low complexity" evidence="1">
    <location>
        <begin position="1"/>
        <end position="14"/>
    </location>
</feature>
<dbReference type="AlphaFoldDB" id="A0A345YQ61"/>
<feature type="region of interest" description="Disordered" evidence="1">
    <location>
        <begin position="1"/>
        <end position="22"/>
    </location>
</feature>
<evidence type="ECO:0000313" key="3">
    <source>
        <dbReference type="EMBL" id="RRR23803.1"/>
    </source>
</evidence>
<reference evidence="2 4" key="1">
    <citation type="submission" date="2018-07" db="EMBL/GenBank/DDBJ databases">
        <title>Brachybacterium saurashtrense DSM 23186 genome sequence.</title>
        <authorList>
            <person name="Guo L."/>
        </authorList>
    </citation>
    <scope>NUCLEOTIDE SEQUENCE [LARGE SCALE GENOMIC DNA]</scope>
    <source>
        <strain evidence="2 4">DSM 23186</strain>
    </source>
</reference>